<dbReference type="EMBL" id="VYZN01000127">
    <property type="protein sequence ID" value="KAE9523214.1"/>
    <property type="molecule type" value="Genomic_DNA"/>
</dbReference>
<protein>
    <submittedName>
        <fullName evidence="1">Uncharacterized protein</fullName>
    </submittedName>
</protein>
<sequence length="252" mass="28191">MFIIGTPFREFFNNIDFSELIGFNSEFSLISLLLLDVIGGEFSIKKIVLIDNKTFAASCSSFVIVELRKSFNSGSSSFSDLLSSIISLFINNLFVFDDDLVLSVEELLFLRIVLSCFDDPPALLSSSLRLLFNNLGSLQKLDNFLFLQLNVSFFSYLFGLLITSLDLSITTLGLVITSLALLLRSLDLATTSLQILSFEVSDLSIVEVLVLCWLIFCFKHSPFIIDTISELETTKMPLMESPEIIDNAIKQL</sequence>
<dbReference type="AlphaFoldDB" id="A0A6G0SZ32"/>
<comment type="caution">
    <text evidence="1">The sequence shown here is derived from an EMBL/GenBank/DDBJ whole genome shotgun (WGS) entry which is preliminary data.</text>
</comment>
<evidence type="ECO:0000313" key="2">
    <source>
        <dbReference type="Proteomes" id="UP000475862"/>
    </source>
</evidence>
<proteinExistence type="predicted"/>
<keyword evidence="2" id="KW-1185">Reference proteome</keyword>
<evidence type="ECO:0000313" key="1">
    <source>
        <dbReference type="EMBL" id="KAE9523214.1"/>
    </source>
</evidence>
<name>A0A6G0SZ32_APHGL</name>
<organism evidence="1 2">
    <name type="scientific">Aphis glycines</name>
    <name type="common">Soybean aphid</name>
    <dbReference type="NCBI Taxonomy" id="307491"/>
    <lineage>
        <taxon>Eukaryota</taxon>
        <taxon>Metazoa</taxon>
        <taxon>Ecdysozoa</taxon>
        <taxon>Arthropoda</taxon>
        <taxon>Hexapoda</taxon>
        <taxon>Insecta</taxon>
        <taxon>Pterygota</taxon>
        <taxon>Neoptera</taxon>
        <taxon>Paraneoptera</taxon>
        <taxon>Hemiptera</taxon>
        <taxon>Sternorrhyncha</taxon>
        <taxon>Aphidomorpha</taxon>
        <taxon>Aphidoidea</taxon>
        <taxon>Aphididae</taxon>
        <taxon>Aphidini</taxon>
        <taxon>Aphis</taxon>
        <taxon>Aphis</taxon>
    </lineage>
</organism>
<dbReference type="Proteomes" id="UP000475862">
    <property type="component" value="Unassembled WGS sequence"/>
</dbReference>
<accession>A0A6G0SZ32</accession>
<reference evidence="1 2" key="1">
    <citation type="submission" date="2019-08" db="EMBL/GenBank/DDBJ databases">
        <title>The genome of the soybean aphid Biotype 1, its phylome, world population structure and adaptation to the North American continent.</title>
        <authorList>
            <person name="Giordano R."/>
            <person name="Donthu R.K."/>
            <person name="Hernandez A.G."/>
            <person name="Wright C.L."/>
            <person name="Zimin A.V."/>
        </authorList>
    </citation>
    <scope>NUCLEOTIDE SEQUENCE [LARGE SCALE GENOMIC DNA]</scope>
    <source>
        <tissue evidence="1">Whole aphids</tissue>
    </source>
</reference>
<gene>
    <name evidence="1" type="ORF">AGLY_016381</name>
</gene>